<dbReference type="InterPro" id="IPR036259">
    <property type="entry name" value="MFS_trans_sf"/>
</dbReference>
<feature type="domain" description="Major facilitator superfamily (MFS) profile" evidence="7">
    <location>
        <begin position="1"/>
        <end position="407"/>
    </location>
</feature>
<dbReference type="AlphaFoldDB" id="A0A398CQJ8"/>
<dbReference type="GO" id="GO:0022857">
    <property type="term" value="F:transmembrane transporter activity"/>
    <property type="evidence" value="ECO:0007669"/>
    <property type="project" value="InterPro"/>
</dbReference>
<evidence type="ECO:0000256" key="4">
    <source>
        <dbReference type="ARBA" id="ARBA00022989"/>
    </source>
</evidence>
<evidence type="ECO:0000256" key="5">
    <source>
        <dbReference type="ARBA" id="ARBA00023136"/>
    </source>
</evidence>
<reference evidence="8 9" key="1">
    <citation type="submission" date="2018-09" db="EMBL/GenBank/DDBJ databases">
        <title>Cohnella cavernae sp. nov., isolated from a karst cave.</title>
        <authorList>
            <person name="Zhu H."/>
        </authorList>
    </citation>
    <scope>NUCLEOTIDE SEQUENCE [LARGE SCALE GENOMIC DNA]</scope>
    <source>
        <strain evidence="8 9">K2E09-144</strain>
    </source>
</reference>
<dbReference type="RefSeq" id="WP_119149241.1">
    <property type="nucleotide sequence ID" value="NZ_JBHSOV010000021.1"/>
</dbReference>
<dbReference type="InterPro" id="IPR050930">
    <property type="entry name" value="MFS_Vesicular_Transporter"/>
</dbReference>
<feature type="transmembrane region" description="Helical" evidence="6">
    <location>
        <begin position="290"/>
        <end position="311"/>
    </location>
</feature>
<evidence type="ECO:0000256" key="6">
    <source>
        <dbReference type="SAM" id="Phobius"/>
    </source>
</evidence>
<gene>
    <name evidence="8" type="ORF">D3H35_10850</name>
</gene>
<feature type="transmembrane region" description="Helical" evidence="6">
    <location>
        <begin position="165"/>
        <end position="180"/>
    </location>
</feature>
<dbReference type="PANTHER" id="PTHR23506:SF23">
    <property type="entry name" value="GH10249P"/>
    <property type="match status" value="1"/>
</dbReference>
<keyword evidence="3 6" id="KW-0812">Transmembrane</keyword>
<accession>A0A398CQJ8</accession>
<comment type="caution">
    <text evidence="8">The sequence shown here is derived from an EMBL/GenBank/DDBJ whole genome shotgun (WGS) entry which is preliminary data.</text>
</comment>
<feature type="transmembrane region" description="Helical" evidence="6">
    <location>
        <begin position="317"/>
        <end position="344"/>
    </location>
</feature>
<feature type="transmembrane region" description="Helical" evidence="6">
    <location>
        <begin position="383"/>
        <end position="402"/>
    </location>
</feature>
<keyword evidence="9" id="KW-1185">Reference proteome</keyword>
<keyword evidence="2" id="KW-0813">Transport</keyword>
<sequence length="415" mass="44586">MAADDKKIVLRIAWITALCLIGDSMLYIVLPLYWKEAGLGSLFEVGLVLSANRLIRIPLNPLIGWLYGRIGIRQGLILSIVIAIATTASYGIAEGFLFWIFARCLWGVAWSFLRLGAYYVIIELRSSNELGRLFGIYNGNYRLGSLFGMLAGGGLAQLYGLRQTALALAVFAFCGIAAVYRKGVFEATGGADPIPKRTEARSTISRGIGRRFITGGVIALLLSSFTSSLIYEGMFTSSLSHFTEARHPSTTFLGLSFGSALLAGGLQALRWGWGPALSPFIGALSDRNGSAVPMIVAISLFASGLFLLFPMSLPSTLWIVVTIGILLTATGMSTLLDVLAASIASRHPGTERNVMTVYSMTLDLGAALGPVAAFWAIQRTNGATLYWASAILLFSLSASWRFQSVRGAKATPRRS</sequence>
<organism evidence="8 9">
    <name type="scientific">Cohnella faecalis</name>
    <dbReference type="NCBI Taxonomy" id="2315694"/>
    <lineage>
        <taxon>Bacteria</taxon>
        <taxon>Bacillati</taxon>
        <taxon>Bacillota</taxon>
        <taxon>Bacilli</taxon>
        <taxon>Bacillales</taxon>
        <taxon>Paenibacillaceae</taxon>
        <taxon>Cohnella</taxon>
    </lineage>
</organism>
<feature type="transmembrane region" description="Helical" evidence="6">
    <location>
        <begin position="356"/>
        <end position="377"/>
    </location>
</feature>
<evidence type="ECO:0000313" key="9">
    <source>
        <dbReference type="Proteomes" id="UP000266340"/>
    </source>
</evidence>
<comment type="subcellular location">
    <subcellularLocation>
        <location evidence="1">Cell membrane</location>
        <topology evidence="1">Multi-pass membrane protein</topology>
    </subcellularLocation>
</comment>
<dbReference type="PROSITE" id="PS50850">
    <property type="entry name" value="MFS"/>
    <property type="match status" value="1"/>
</dbReference>
<evidence type="ECO:0000256" key="1">
    <source>
        <dbReference type="ARBA" id="ARBA00004651"/>
    </source>
</evidence>
<protein>
    <submittedName>
        <fullName evidence="8">MFS transporter</fullName>
    </submittedName>
</protein>
<evidence type="ECO:0000256" key="3">
    <source>
        <dbReference type="ARBA" id="ARBA00022692"/>
    </source>
</evidence>
<name>A0A398CQJ8_9BACL</name>
<evidence type="ECO:0000259" key="7">
    <source>
        <dbReference type="PROSITE" id="PS50850"/>
    </source>
</evidence>
<dbReference type="PANTHER" id="PTHR23506">
    <property type="entry name" value="GH10249P"/>
    <property type="match status" value="1"/>
</dbReference>
<dbReference type="InterPro" id="IPR011701">
    <property type="entry name" value="MFS"/>
</dbReference>
<feature type="transmembrane region" description="Helical" evidence="6">
    <location>
        <begin position="212"/>
        <end position="231"/>
    </location>
</feature>
<dbReference type="Gene3D" id="1.20.1250.20">
    <property type="entry name" value="MFS general substrate transporter like domains"/>
    <property type="match status" value="1"/>
</dbReference>
<dbReference type="Pfam" id="PF07690">
    <property type="entry name" value="MFS_1"/>
    <property type="match status" value="1"/>
</dbReference>
<dbReference type="InterPro" id="IPR020846">
    <property type="entry name" value="MFS_dom"/>
</dbReference>
<proteinExistence type="predicted"/>
<feature type="transmembrane region" description="Helical" evidence="6">
    <location>
        <begin position="76"/>
        <end position="93"/>
    </location>
</feature>
<dbReference type="OrthoDB" id="5338069at2"/>
<feature type="transmembrane region" description="Helical" evidence="6">
    <location>
        <begin position="99"/>
        <end position="121"/>
    </location>
</feature>
<dbReference type="SUPFAM" id="SSF103473">
    <property type="entry name" value="MFS general substrate transporter"/>
    <property type="match status" value="1"/>
</dbReference>
<keyword evidence="5 6" id="KW-0472">Membrane</keyword>
<feature type="transmembrane region" description="Helical" evidence="6">
    <location>
        <begin position="251"/>
        <end position="269"/>
    </location>
</feature>
<dbReference type="Proteomes" id="UP000266340">
    <property type="component" value="Unassembled WGS sequence"/>
</dbReference>
<dbReference type="GO" id="GO:0005886">
    <property type="term" value="C:plasma membrane"/>
    <property type="evidence" value="ECO:0007669"/>
    <property type="project" value="UniProtKB-SubCell"/>
</dbReference>
<evidence type="ECO:0000313" key="8">
    <source>
        <dbReference type="EMBL" id="RIE03539.1"/>
    </source>
</evidence>
<dbReference type="EMBL" id="QXJM01000036">
    <property type="protein sequence ID" value="RIE03539.1"/>
    <property type="molecule type" value="Genomic_DNA"/>
</dbReference>
<feature type="transmembrane region" description="Helical" evidence="6">
    <location>
        <begin position="12"/>
        <end position="33"/>
    </location>
</feature>
<keyword evidence="4 6" id="KW-1133">Transmembrane helix</keyword>
<evidence type="ECO:0000256" key="2">
    <source>
        <dbReference type="ARBA" id="ARBA00022448"/>
    </source>
</evidence>